<dbReference type="SMART" id="SM00490">
    <property type="entry name" value="HELICc"/>
    <property type="match status" value="1"/>
</dbReference>
<feature type="compositionally biased region" description="Basic and acidic residues" evidence="9">
    <location>
        <begin position="597"/>
        <end position="613"/>
    </location>
</feature>
<evidence type="ECO:0000259" key="10">
    <source>
        <dbReference type="PROSITE" id="PS51192"/>
    </source>
</evidence>
<feature type="domain" description="Helicase ATP-binding" evidence="10">
    <location>
        <begin position="115"/>
        <end position="308"/>
    </location>
</feature>
<dbReference type="InterPro" id="IPR014001">
    <property type="entry name" value="Helicase_ATP-bd"/>
</dbReference>
<feature type="domain" description="Helicase C-terminal" evidence="11">
    <location>
        <begin position="336"/>
        <end position="506"/>
    </location>
</feature>
<dbReference type="Proteomes" id="UP001150879">
    <property type="component" value="Unassembled WGS sequence"/>
</dbReference>
<evidence type="ECO:0000256" key="3">
    <source>
        <dbReference type="ARBA" id="ARBA00022806"/>
    </source>
</evidence>
<dbReference type="OrthoDB" id="193716at2759"/>
<proteinExistence type="inferred from homology"/>
<feature type="region of interest" description="Disordered" evidence="9">
    <location>
        <begin position="588"/>
        <end position="697"/>
    </location>
</feature>
<dbReference type="GO" id="GO:0005524">
    <property type="term" value="F:ATP binding"/>
    <property type="evidence" value="ECO:0007669"/>
    <property type="project" value="UniProtKB-UniRule"/>
</dbReference>
<evidence type="ECO:0000259" key="11">
    <source>
        <dbReference type="PROSITE" id="PS51194"/>
    </source>
</evidence>
<gene>
    <name evidence="12" type="ORF">N7472_001241</name>
</gene>
<dbReference type="GO" id="GO:0016787">
    <property type="term" value="F:hydrolase activity"/>
    <property type="evidence" value="ECO:0007669"/>
    <property type="project" value="UniProtKB-KW"/>
</dbReference>
<evidence type="ECO:0000256" key="2">
    <source>
        <dbReference type="ARBA" id="ARBA00022801"/>
    </source>
</evidence>
<evidence type="ECO:0000313" key="12">
    <source>
        <dbReference type="EMBL" id="KAJ5211102.1"/>
    </source>
</evidence>
<protein>
    <recommendedName>
        <fullName evidence="8">ATP-dependent RNA helicase</fullName>
        <ecNumber evidence="8">3.6.4.13</ecNumber>
    </recommendedName>
</protein>
<dbReference type="PANTHER" id="PTHR24031">
    <property type="entry name" value="RNA HELICASE"/>
    <property type="match status" value="1"/>
</dbReference>
<evidence type="ECO:0000256" key="7">
    <source>
        <dbReference type="RuleBase" id="RU000492"/>
    </source>
</evidence>
<organism evidence="12 13">
    <name type="scientific">Penicillium cf. griseofulvum</name>
    <dbReference type="NCBI Taxonomy" id="2972120"/>
    <lineage>
        <taxon>Eukaryota</taxon>
        <taxon>Fungi</taxon>
        <taxon>Dikarya</taxon>
        <taxon>Ascomycota</taxon>
        <taxon>Pezizomycotina</taxon>
        <taxon>Eurotiomycetes</taxon>
        <taxon>Eurotiomycetidae</taxon>
        <taxon>Eurotiales</taxon>
        <taxon>Aspergillaceae</taxon>
        <taxon>Penicillium</taxon>
    </lineage>
</organism>
<sequence>MMLGTVRRFGVSHALRATTPRSISARFATQLPKWQAPSTLSSAVATRSLHSSFPRMSAATAEAVVEEIEPSKPAIITEFSDLASGNLIHNSIIKNIIQPDRMNLKTMTEVQSLTLHEIVKGDDILAQAKTGTGKTLAFLVPTLQNILNDPSVDLSRVGRRSARTGPSEIRALIISPTRELAEQIAVEARKVAFGTGLIVQTAVGGTQKRAGLAKIQQEGCHLLIGTPGRLKDILSDPWTGVSAPKLNTLILDEADRLLDQGFAPDVEEIQTLLPSPTQVDRQTLMFSATVPREVMQMVRQTLKPNFKHVNTVREDEVPTHVRVPQKLVYTRGLENNLPALLELAQNWQARRDNGEELRPFKAIAYFNSTAETKVSADAFNAIARSPEFRKSGMSNMRMLEINSRLSQALRTRAADNFRKAREGILFSSDVTARGMDFPDVTHVIQVGVPRDRETYIHRLGRTARAGKEGEGWLFMHRAEQDVYRKRLGRLPLKVHEGLESADADLSQTFSNDTSVGQIINKINEGLAQCDGATKVKSYMGQLGTTTGNFNSKREAIQALNQMFTIGYNMQTLPELSPRLMQQMGLNKVDGVSAGDGSRQRREGGFSRGGDRGGRGGFSRGGDRGGFSRGGDRGERGGFSPRGGDRGFSRGGDRGGFSRGGDRGDRGERGERGGFSRGDRGSSRPPRRSFDGEDSFRF</sequence>
<accession>A0A9W9N112</accession>
<evidence type="ECO:0000256" key="8">
    <source>
        <dbReference type="RuleBase" id="RU365068"/>
    </source>
</evidence>
<keyword evidence="5 8" id="KW-0694">RNA-binding</keyword>
<dbReference type="EC" id="3.6.4.13" evidence="8"/>
<reference evidence="12" key="1">
    <citation type="submission" date="2022-11" db="EMBL/GenBank/DDBJ databases">
        <authorList>
            <person name="Petersen C."/>
        </authorList>
    </citation>
    <scope>NUCLEOTIDE SEQUENCE</scope>
    <source>
        <strain evidence="12">IBT 16849</strain>
    </source>
</reference>
<comment type="function">
    <text evidence="8">RNA helicase.</text>
</comment>
<keyword evidence="4 7" id="KW-0067">ATP-binding</keyword>
<dbReference type="PROSITE" id="PS51192">
    <property type="entry name" value="HELICASE_ATP_BIND_1"/>
    <property type="match status" value="1"/>
</dbReference>
<dbReference type="CDD" id="cd18787">
    <property type="entry name" value="SF2_C_DEAD"/>
    <property type="match status" value="1"/>
</dbReference>
<dbReference type="GO" id="GO:0003724">
    <property type="term" value="F:RNA helicase activity"/>
    <property type="evidence" value="ECO:0007669"/>
    <property type="project" value="UniProtKB-EC"/>
</dbReference>
<dbReference type="SMART" id="SM00487">
    <property type="entry name" value="DEXDc"/>
    <property type="match status" value="1"/>
</dbReference>
<name>A0A9W9N112_9EURO</name>
<dbReference type="Pfam" id="PF00271">
    <property type="entry name" value="Helicase_C"/>
    <property type="match status" value="1"/>
</dbReference>
<comment type="catalytic activity">
    <reaction evidence="6 8">
        <text>ATP + H2O = ADP + phosphate + H(+)</text>
        <dbReference type="Rhea" id="RHEA:13065"/>
        <dbReference type="ChEBI" id="CHEBI:15377"/>
        <dbReference type="ChEBI" id="CHEBI:15378"/>
        <dbReference type="ChEBI" id="CHEBI:30616"/>
        <dbReference type="ChEBI" id="CHEBI:43474"/>
        <dbReference type="ChEBI" id="CHEBI:456216"/>
        <dbReference type="EC" id="3.6.4.13"/>
    </reaction>
</comment>
<evidence type="ECO:0000256" key="4">
    <source>
        <dbReference type="ARBA" id="ARBA00022840"/>
    </source>
</evidence>
<dbReference type="PROSITE" id="PS00039">
    <property type="entry name" value="DEAD_ATP_HELICASE"/>
    <property type="match status" value="1"/>
</dbReference>
<evidence type="ECO:0000256" key="5">
    <source>
        <dbReference type="ARBA" id="ARBA00022884"/>
    </source>
</evidence>
<feature type="compositionally biased region" description="Basic and acidic residues" evidence="9">
    <location>
        <begin position="659"/>
        <end position="697"/>
    </location>
</feature>
<dbReference type="SUPFAM" id="SSF52540">
    <property type="entry name" value="P-loop containing nucleoside triphosphate hydrolases"/>
    <property type="match status" value="1"/>
</dbReference>
<dbReference type="InterPro" id="IPR011545">
    <property type="entry name" value="DEAD/DEAH_box_helicase_dom"/>
</dbReference>
<keyword evidence="1 7" id="KW-0547">Nucleotide-binding</keyword>
<evidence type="ECO:0000256" key="6">
    <source>
        <dbReference type="ARBA" id="ARBA00047984"/>
    </source>
</evidence>
<comment type="domain">
    <text evidence="8">The Q motif is unique to and characteristic of the DEAD box family of RNA helicases and controls ATP binding and hydrolysis.</text>
</comment>
<dbReference type="Pfam" id="PF00270">
    <property type="entry name" value="DEAD"/>
    <property type="match status" value="1"/>
</dbReference>
<keyword evidence="13" id="KW-1185">Reference proteome</keyword>
<dbReference type="Gene3D" id="3.40.50.300">
    <property type="entry name" value="P-loop containing nucleotide triphosphate hydrolases"/>
    <property type="match status" value="2"/>
</dbReference>
<keyword evidence="3 7" id="KW-0347">Helicase</keyword>
<evidence type="ECO:0000256" key="9">
    <source>
        <dbReference type="SAM" id="MobiDB-lite"/>
    </source>
</evidence>
<feature type="compositionally biased region" description="Basic and acidic residues" evidence="9">
    <location>
        <begin position="642"/>
        <end position="652"/>
    </location>
</feature>
<evidence type="ECO:0000256" key="1">
    <source>
        <dbReference type="ARBA" id="ARBA00022741"/>
    </source>
</evidence>
<dbReference type="CDD" id="cd17964">
    <property type="entry name" value="DEADc_MSS116"/>
    <property type="match status" value="1"/>
</dbReference>
<comment type="similarity">
    <text evidence="7">Belongs to the DEAD box helicase family.</text>
</comment>
<dbReference type="InterPro" id="IPR027417">
    <property type="entry name" value="P-loop_NTPase"/>
</dbReference>
<keyword evidence="2 7" id="KW-0378">Hydrolase</keyword>
<evidence type="ECO:0000313" key="13">
    <source>
        <dbReference type="Proteomes" id="UP001150879"/>
    </source>
</evidence>
<dbReference type="InterPro" id="IPR000629">
    <property type="entry name" value="RNA-helicase_DEAD-box_CS"/>
</dbReference>
<comment type="caution">
    <text evidence="12">The sequence shown here is derived from an EMBL/GenBank/DDBJ whole genome shotgun (WGS) entry which is preliminary data.</text>
</comment>
<dbReference type="PROSITE" id="PS51194">
    <property type="entry name" value="HELICASE_CTER"/>
    <property type="match status" value="1"/>
</dbReference>
<reference evidence="12" key="2">
    <citation type="journal article" date="2023" name="IMA Fungus">
        <title>Comparative genomic study of the Penicillium genus elucidates a diverse pangenome and 15 lateral gene transfer events.</title>
        <authorList>
            <person name="Petersen C."/>
            <person name="Sorensen T."/>
            <person name="Nielsen M.R."/>
            <person name="Sondergaard T.E."/>
            <person name="Sorensen J.L."/>
            <person name="Fitzpatrick D.A."/>
            <person name="Frisvad J.C."/>
            <person name="Nielsen K.L."/>
        </authorList>
    </citation>
    <scope>NUCLEOTIDE SEQUENCE</scope>
    <source>
        <strain evidence="12">IBT 16849</strain>
    </source>
</reference>
<dbReference type="EMBL" id="JAPQKP010000001">
    <property type="protein sequence ID" value="KAJ5211102.1"/>
    <property type="molecule type" value="Genomic_DNA"/>
</dbReference>
<dbReference type="GO" id="GO:0003723">
    <property type="term" value="F:RNA binding"/>
    <property type="evidence" value="ECO:0007669"/>
    <property type="project" value="UniProtKB-UniRule"/>
</dbReference>
<feature type="compositionally biased region" description="Gly residues" evidence="9">
    <location>
        <begin position="614"/>
        <end position="628"/>
    </location>
</feature>
<dbReference type="AlphaFoldDB" id="A0A9W9N112"/>
<dbReference type="InterPro" id="IPR001650">
    <property type="entry name" value="Helicase_C-like"/>
</dbReference>